<dbReference type="Proteomes" id="UP000005361">
    <property type="component" value="Chromosome"/>
</dbReference>
<proteinExistence type="predicted"/>
<dbReference type="PROSITE" id="PS00012">
    <property type="entry name" value="PHOSPHOPANTETHEINE"/>
    <property type="match status" value="1"/>
</dbReference>
<gene>
    <name evidence="4" type="ORF">JBW_01236</name>
</gene>
<accession>I9NRT1</accession>
<evidence type="ECO:0000313" key="4">
    <source>
        <dbReference type="EMBL" id="AJQ26588.1"/>
    </source>
</evidence>
<dbReference type="Gene3D" id="1.10.1200.10">
    <property type="entry name" value="ACP-like"/>
    <property type="match status" value="1"/>
</dbReference>
<dbReference type="AlphaFoldDB" id="I9NRT1"/>
<evidence type="ECO:0000256" key="1">
    <source>
        <dbReference type="ARBA" id="ARBA00022450"/>
    </source>
</evidence>
<feature type="domain" description="Carrier" evidence="3">
    <location>
        <begin position="1"/>
        <end position="81"/>
    </location>
</feature>
<dbReference type="InterPro" id="IPR006162">
    <property type="entry name" value="Ppantetheine_attach_site"/>
</dbReference>
<dbReference type="Pfam" id="PF00550">
    <property type="entry name" value="PP-binding"/>
    <property type="match status" value="1"/>
</dbReference>
<dbReference type="PROSITE" id="PS50075">
    <property type="entry name" value="CARRIER"/>
    <property type="match status" value="1"/>
</dbReference>
<dbReference type="InterPro" id="IPR009081">
    <property type="entry name" value="PP-bd_ACP"/>
</dbReference>
<dbReference type="OrthoDB" id="2619420at2"/>
<reference evidence="5" key="2">
    <citation type="submission" date="2015-02" db="EMBL/GenBank/DDBJ databases">
        <title>Complete Genome Sequence of Pelosinus fermentans JBW45.</title>
        <authorList>
            <person name="De Leon K.B."/>
            <person name="Utturkar S.M."/>
            <person name="Camilleri L.B."/>
            <person name="Arkin A.P."/>
            <person name="Fields M.W."/>
            <person name="Brown S.D."/>
            <person name="Wall J.D."/>
        </authorList>
    </citation>
    <scope>NUCLEOTIDE SEQUENCE [LARGE SCALE GENOMIC DNA]</scope>
    <source>
        <strain evidence="5">JBW45</strain>
    </source>
</reference>
<dbReference type="SUPFAM" id="SSF47336">
    <property type="entry name" value="ACP-like"/>
    <property type="match status" value="1"/>
</dbReference>
<dbReference type="KEGG" id="pft:JBW_01236"/>
<dbReference type="EMBL" id="CP010978">
    <property type="protein sequence ID" value="AJQ26588.1"/>
    <property type="molecule type" value="Genomic_DNA"/>
</dbReference>
<evidence type="ECO:0000259" key="3">
    <source>
        <dbReference type="PROSITE" id="PS50075"/>
    </source>
</evidence>
<keyword evidence="1" id="KW-0596">Phosphopantetheine</keyword>
<evidence type="ECO:0000256" key="2">
    <source>
        <dbReference type="ARBA" id="ARBA00022553"/>
    </source>
</evidence>
<reference evidence="4 5" key="1">
    <citation type="journal article" date="2015" name="Genome Announc.">
        <title>Complete Genome Sequence of Pelosinus fermentans JBW45, a Member of a Remarkably Competitive Group of Negativicutes in the Firmicutes Phylum.</title>
        <authorList>
            <person name="De Leon K.B."/>
            <person name="Utturkar S.M."/>
            <person name="Camilleri L.B."/>
            <person name="Elias D.A."/>
            <person name="Arkin A.P."/>
            <person name="Fields M.W."/>
            <person name="Brown S.D."/>
            <person name="Wall J.D."/>
        </authorList>
    </citation>
    <scope>NUCLEOTIDE SEQUENCE [LARGE SCALE GENOMIC DNA]</scope>
    <source>
        <strain evidence="4 5">JBW45</strain>
    </source>
</reference>
<name>I9NRT1_9FIRM</name>
<evidence type="ECO:0000313" key="5">
    <source>
        <dbReference type="Proteomes" id="UP000005361"/>
    </source>
</evidence>
<protein>
    <submittedName>
        <fullName evidence="4">Acyl carrier protein familyprotein</fullName>
    </submittedName>
</protein>
<dbReference type="RefSeq" id="WP_007957042.1">
    <property type="nucleotide sequence ID" value="NZ_CP010978.1"/>
</dbReference>
<sequence length="87" mass="10145">MSLKEVVNQLENIIREELRLGEGMKITYDTTLEEIGVDSITMMQLLVFIEERFGFEFGEDALLRGNMMCIHDLVDYILPRIQEDDNC</sequence>
<keyword evidence="2" id="KW-0597">Phosphoprotein</keyword>
<dbReference type="STRING" id="1192197.JBW_01236"/>
<organism evidence="4 5">
    <name type="scientific">Pelosinus fermentans JBW45</name>
    <dbReference type="NCBI Taxonomy" id="1192197"/>
    <lineage>
        <taxon>Bacteria</taxon>
        <taxon>Bacillati</taxon>
        <taxon>Bacillota</taxon>
        <taxon>Negativicutes</taxon>
        <taxon>Selenomonadales</taxon>
        <taxon>Sporomusaceae</taxon>
        <taxon>Pelosinus</taxon>
    </lineage>
</organism>
<dbReference type="HOGENOM" id="CLU_2495104_0_0_9"/>
<dbReference type="InterPro" id="IPR036736">
    <property type="entry name" value="ACP-like_sf"/>
</dbReference>